<sequence>MDRRVAVVTGGTRGIGYGISSVLASQQYSLVLGYNSNYDAAKQAKEELETQYGVKVVTVPGDISVPATVIALFQAVKDNFEGHCTAFIHNAGLYVGVTTTSAEAPARLNPDEPWDERVYDYYQKVMHVHVQVQEGALQKLL</sequence>
<organism evidence="3 4">
    <name type="scientific">Coccomyxa subellipsoidea</name>
    <dbReference type="NCBI Taxonomy" id="248742"/>
    <lineage>
        <taxon>Eukaryota</taxon>
        <taxon>Viridiplantae</taxon>
        <taxon>Chlorophyta</taxon>
        <taxon>core chlorophytes</taxon>
        <taxon>Trebouxiophyceae</taxon>
        <taxon>Trebouxiophyceae incertae sedis</taxon>
        <taxon>Coccomyxaceae</taxon>
        <taxon>Coccomyxa</taxon>
    </lineage>
</organism>
<dbReference type="EMBL" id="JALJOT010000002">
    <property type="protein sequence ID" value="KAK9917073.1"/>
    <property type="molecule type" value="Genomic_DNA"/>
</dbReference>
<evidence type="ECO:0000313" key="4">
    <source>
        <dbReference type="Proteomes" id="UP001491310"/>
    </source>
</evidence>
<dbReference type="Gene3D" id="3.40.50.720">
    <property type="entry name" value="NAD(P)-binding Rossmann-like Domain"/>
    <property type="match status" value="1"/>
</dbReference>
<name>A0ABR2YZ12_9CHLO</name>
<comment type="similarity">
    <text evidence="1">Belongs to the short-chain dehydrogenases/reductases (SDR) family.</text>
</comment>
<gene>
    <name evidence="3" type="ORF">WJX75_000593</name>
</gene>
<proteinExistence type="inferred from homology"/>
<evidence type="ECO:0008006" key="5">
    <source>
        <dbReference type="Google" id="ProtNLM"/>
    </source>
</evidence>
<dbReference type="PRINTS" id="PR00081">
    <property type="entry name" value="GDHRDH"/>
</dbReference>
<evidence type="ECO:0000256" key="2">
    <source>
        <dbReference type="ARBA" id="ARBA00023002"/>
    </source>
</evidence>
<keyword evidence="4" id="KW-1185">Reference proteome</keyword>
<comment type="caution">
    <text evidence="3">The sequence shown here is derived from an EMBL/GenBank/DDBJ whole genome shotgun (WGS) entry which is preliminary data.</text>
</comment>
<dbReference type="InterPro" id="IPR036291">
    <property type="entry name" value="NAD(P)-bd_dom_sf"/>
</dbReference>
<evidence type="ECO:0000256" key="1">
    <source>
        <dbReference type="ARBA" id="ARBA00006484"/>
    </source>
</evidence>
<keyword evidence="2" id="KW-0560">Oxidoreductase</keyword>
<dbReference type="SUPFAM" id="SSF51735">
    <property type="entry name" value="NAD(P)-binding Rossmann-fold domains"/>
    <property type="match status" value="1"/>
</dbReference>
<reference evidence="3 4" key="1">
    <citation type="journal article" date="2024" name="Nat. Commun.">
        <title>Phylogenomics reveals the evolutionary origins of lichenization in chlorophyte algae.</title>
        <authorList>
            <person name="Puginier C."/>
            <person name="Libourel C."/>
            <person name="Otte J."/>
            <person name="Skaloud P."/>
            <person name="Haon M."/>
            <person name="Grisel S."/>
            <person name="Petersen M."/>
            <person name="Berrin J.G."/>
            <person name="Delaux P.M."/>
            <person name="Dal Grande F."/>
            <person name="Keller J."/>
        </authorList>
    </citation>
    <scope>NUCLEOTIDE SEQUENCE [LARGE SCALE GENOMIC DNA]</scope>
    <source>
        <strain evidence="3 4">SAG 216-7</strain>
    </source>
</reference>
<dbReference type="PANTHER" id="PTHR43008">
    <property type="entry name" value="BENZIL REDUCTASE"/>
    <property type="match status" value="1"/>
</dbReference>
<dbReference type="PANTHER" id="PTHR43008:SF4">
    <property type="entry name" value="CHAIN DEHYDROGENASE, PUTATIVE (AFU_ORTHOLOGUE AFUA_4G08710)-RELATED"/>
    <property type="match status" value="1"/>
</dbReference>
<protein>
    <recommendedName>
        <fullName evidence="5">NAD(P)-binding protein</fullName>
    </recommendedName>
</protein>
<accession>A0ABR2YZ12</accession>
<dbReference type="InterPro" id="IPR002347">
    <property type="entry name" value="SDR_fam"/>
</dbReference>
<evidence type="ECO:0000313" key="3">
    <source>
        <dbReference type="EMBL" id="KAK9917073.1"/>
    </source>
</evidence>
<dbReference type="Pfam" id="PF00106">
    <property type="entry name" value="adh_short"/>
    <property type="match status" value="1"/>
</dbReference>
<dbReference type="Proteomes" id="UP001491310">
    <property type="component" value="Unassembled WGS sequence"/>
</dbReference>